<dbReference type="KEGG" id="gba:J421_1240"/>
<proteinExistence type="predicted"/>
<dbReference type="PANTHER" id="PTHR43289">
    <property type="entry name" value="MITOGEN-ACTIVATED PROTEIN KINASE KINASE KINASE 20-RELATED"/>
    <property type="match status" value="1"/>
</dbReference>
<dbReference type="Proteomes" id="UP000019151">
    <property type="component" value="Chromosome"/>
</dbReference>
<dbReference type="SUPFAM" id="SSF48452">
    <property type="entry name" value="TPR-like"/>
    <property type="match status" value="4"/>
</dbReference>
<keyword evidence="6" id="KW-0812">Transmembrane</keyword>
<protein>
    <submittedName>
        <fullName evidence="8">Protein kinase</fullName>
    </submittedName>
</protein>
<dbReference type="RefSeq" id="WP_025410302.1">
    <property type="nucleotide sequence ID" value="NZ_CP007128.1"/>
</dbReference>
<reference evidence="8 9" key="1">
    <citation type="journal article" date="2014" name="Genome Announc.">
        <title>Genome Sequence and Methylome of Soil Bacterium Gemmatirosa kalamazoonensis KBS708T, a Member of the Rarely Cultivated Gemmatimonadetes Phylum.</title>
        <authorList>
            <person name="Debruyn J.M."/>
            <person name="Radosevich M."/>
            <person name="Wommack K.E."/>
            <person name="Polson S.W."/>
            <person name="Hauser L.J."/>
            <person name="Fawaz M.N."/>
            <person name="Korlach J."/>
            <person name="Tsai Y.C."/>
        </authorList>
    </citation>
    <scope>NUCLEOTIDE SEQUENCE [LARGE SCALE GENOMIC DNA]</scope>
    <source>
        <strain evidence="8 9">KBS708</strain>
    </source>
</reference>
<dbReference type="OrthoDB" id="9813021at2"/>
<dbReference type="EMBL" id="CP007128">
    <property type="protein sequence ID" value="AHG88777.1"/>
    <property type="molecule type" value="Genomic_DNA"/>
</dbReference>
<keyword evidence="6" id="KW-0472">Membrane</keyword>
<keyword evidence="1" id="KW-0808">Transferase</keyword>
<keyword evidence="3 8" id="KW-0418">Kinase</keyword>
<accession>W0REB8</accession>
<keyword evidence="9" id="KW-1185">Reference proteome</keyword>
<keyword evidence="6" id="KW-1133">Transmembrane helix</keyword>
<dbReference type="CDD" id="cd14014">
    <property type="entry name" value="STKc_PknB_like"/>
    <property type="match status" value="1"/>
</dbReference>
<evidence type="ECO:0000256" key="5">
    <source>
        <dbReference type="PROSITE-ProRule" id="PRU10141"/>
    </source>
</evidence>
<organism evidence="8 9">
    <name type="scientific">Gemmatirosa kalamazoonensis</name>
    <dbReference type="NCBI Taxonomy" id="861299"/>
    <lineage>
        <taxon>Bacteria</taxon>
        <taxon>Pseudomonadati</taxon>
        <taxon>Gemmatimonadota</taxon>
        <taxon>Gemmatimonadia</taxon>
        <taxon>Gemmatimonadales</taxon>
        <taxon>Gemmatimonadaceae</taxon>
        <taxon>Gemmatirosa</taxon>
    </lineage>
</organism>
<evidence type="ECO:0000256" key="2">
    <source>
        <dbReference type="ARBA" id="ARBA00022741"/>
    </source>
</evidence>
<dbReference type="InterPro" id="IPR011009">
    <property type="entry name" value="Kinase-like_dom_sf"/>
</dbReference>
<keyword evidence="2 5" id="KW-0547">Nucleotide-binding</keyword>
<feature type="domain" description="Protein kinase" evidence="7">
    <location>
        <begin position="88"/>
        <end position="362"/>
    </location>
</feature>
<dbReference type="Pfam" id="PF00069">
    <property type="entry name" value="Pkinase"/>
    <property type="match status" value="1"/>
</dbReference>
<evidence type="ECO:0000313" key="8">
    <source>
        <dbReference type="EMBL" id="AHG88777.1"/>
    </source>
</evidence>
<dbReference type="Gene3D" id="3.30.200.20">
    <property type="entry name" value="Phosphorylase Kinase, domain 1"/>
    <property type="match status" value="1"/>
</dbReference>
<dbReference type="STRING" id="861299.J421_1240"/>
<sequence>MQSISRGQWQRVERVVDSALGLPTAERTAYLDAACDEPWLRAAADEWLRACDDAEHFLHTPLGDAGALLDAAPHDAEALAPGTRIGPFAVVRELGRGGMGTVYLAERADGQFEQTVALKLIRRGMDTPEARRRFLTERQILARLNHPHIAGLVDGGVSDDGRLWFAMEYVDGTPITRHADDRALGIDARLRLFRDAADAVGHAHRSLVVHRDLKPSNVLVTADGVVKLLDFGIARLLGGDVAPADEPVTRTGVRLLTPEYAAPEQVRGEGVTTVTDVYALGALLYELLTGRRAQPLDRLTPGEMERVVCEVDPPPPSRVAPELVRARLRGDLDAIVLRAMHKDPARRYASADALVEDLRRFAVGLPVQARRDSVGYRAGKFVRRHRVAVAMGAFAGLALVGGLAATLWEARAARREAATANAVTGFVVGLFEQSDPHAARGRDVTVKDLVARGRQRLDTALVAEPEVRGRLLDVLGTIHVNLLQFATADTLLGQSAALARRLYGPRHPAVAKRLTDWARALASAQQPARADSVLREALTIDRATLAPDDPEIARTLSIRGELAFDGGRFAPAESLYRAALHIDSTRLGRGDLRLADDLDGAGMAAKEGGAYDRAEASYEQALAIRRATLGPDDPKTLATLSLVLQVKEARGEYRSAERVARDLLARSRRVYPPAHTQVVSAMNGLTVQLRHLGKLAEAESINAQAIALYRTRFPPDHPWMIAPLNVRATLQLERGNFAAAESGFRQVGAIAAKSFGPTDVYTLHSLVNRAAAVRLEGRLADAELLARRAVAEMRAAFGERSLETASAESVLGDVLRDAARPAAADSAYRAMLTVRRALLGPRAPATSDAALSLADVLVDEGRPADAAALAREARAAYAPRDVPDDTTLRRAARVLGAALAASGNRTEAEPLLVEAERAWATDTNTSWRTHRSRDEAARRLAAFRAKR</sequence>
<dbReference type="InterPro" id="IPR017441">
    <property type="entry name" value="Protein_kinase_ATP_BS"/>
</dbReference>
<dbReference type="eggNOG" id="COG0515">
    <property type="taxonomic scope" value="Bacteria"/>
</dbReference>
<dbReference type="PATRIC" id="fig|861299.3.peg.1257"/>
<keyword evidence="4 5" id="KW-0067">ATP-binding</keyword>
<evidence type="ECO:0000256" key="1">
    <source>
        <dbReference type="ARBA" id="ARBA00022679"/>
    </source>
</evidence>
<dbReference type="InterPro" id="IPR011990">
    <property type="entry name" value="TPR-like_helical_dom_sf"/>
</dbReference>
<evidence type="ECO:0000259" key="7">
    <source>
        <dbReference type="PROSITE" id="PS50011"/>
    </source>
</evidence>
<dbReference type="InterPro" id="IPR000719">
    <property type="entry name" value="Prot_kinase_dom"/>
</dbReference>
<dbReference type="InterPro" id="IPR008271">
    <property type="entry name" value="Ser/Thr_kinase_AS"/>
</dbReference>
<dbReference type="SMART" id="SM00220">
    <property type="entry name" value="S_TKc"/>
    <property type="match status" value="1"/>
</dbReference>
<dbReference type="Gene3D" id="1.10.510.10">
    <property type="entry name" value="Transferase(Phosphotransferase) domain 1"/>
    <property type="match status" value="1"/>
</dbReference>
<feature type="binding site" evidence="5">
    <location>
        <position position="119"/>
    </location>
    <ligand>
        <name>ATP</name>
        <dbReference type="ChEBI" id="CHEBI:30616"/>
    </ligand>
</feature>
<dbReference type="InterPro" id="IPR019734">
    <property type="entry name" value="TPR_rpt"/>
</dbReference>
<dbReference type="PANTHER" id="PTHR43289:SF34">
    <property type="entry name" value="SERINE_THREONINE-PROTEIN KINASE YBDM-RELATED"/>
    <property type="match status" value="1"/>
</dbReference>
<evidence type="ECO:0000256" key="6">
    <source>
        <dbReference type="SAM" id="Phobius"/>
    </source>
</evidence>
<dbReference type="SUPFAM" id="SSF56112">
    <property type="entry name" value="Protein kinase-like (PK-like)"/>
    <property type="match status" value="1"/>
</dbReference>
<dbReference type="AlphaFoldDB" id="W0REB8"/>
<name>W0REB8_9BACT</name>
<dbReference type="PROSITE" id="PS50011">
    <property type="entry name" value="PROTEIN_KINASE_DOM"/>
    <property type="match status" value="1"/>
</dbReference>
<feature type="transmembrane region" description="Helical" evidence="6">
    <location>
        <begin position="387"/>
        <end position="408"/>
    </location>
</feature>
<evidence type="ECO:0000256" key="4">
    <source>
        <dbReference type="ARBA" id="ARBA00022840"/>
    </source>
</evidence>
<dbReference type="HOGENOM" id="CLU_007799_1_0_0"/>
<dbReference type="PROSITE" id="PS00108">
    <property type="entry name" value="PROTEIN_KINASE_ST"/>
    <property type="match status" value="1"/>
</dbReference>
<evidence type="ECO:0000313" key="9">
    <source>
        <dbReference type="Proteomes" id="UP000019151"/>
    </source>
</evidence>
<dbReference type="Pfam" id="PF13374">
    <property type="entry name" value="TPR_10"/>
    <property type="match status" value="2"/>
</dbReference>
<dbReference type="PROSITE" id="PS00107">
    <property type="entry name" value="PROTEIN_KINASE_ATP"/>
    <property type="match status" value="1"/>
</dbReference>
<dbReference type="GO" id="GO:0005524">
    <property type="term" value="F:ATP binding"/>
    <property type="evidence" value="ECO:0007669"/>
    <property type="project" value="UniProtKB-UniRule"/>
</dbReference>
<dbReference type="SMART" id="SM00028">
    <property type="entry name" value="TPR"/>
    <property type="match status" value="3"/>
</dbReference>
<dbReference type="Gene3D" id="1.25.40.10">
    <property type="entry name" value="Tetratricopeptide repeat domain"/>
    <property type="match status" value="3"/>
</dbReference>
<dbReference type="GO" id="GO:0004674">
    <property type="term" value="F:protein serine/threonine kinase activity"/>
    <property type="evidence" value="ECO:0007669"/>
    <property type="project" value="TreeGrafter"/>
</dbReference>
<dbReference type="Pfam" id="PF13424">
    <property type="entry name" value="TPR_12"/>
    <property type="match status" value="2"/>
</dbReference>
<evidence type="ECO:0000256" key="3">
    <source>
        <dbReference type="ARBA" id="ARBA00022777"/>
    </source>
</evidence>
<dbReference type="eggNOG" id="COG0457">
    <property type="taxonomic scope" value="Bacteria"/>
</dbReference>
<gene>
    <name evidence="8" type="ORF">J421_1240</name>
</gene>
<dbReference type="InParanoid" id="W0REB8"/>